<evidence type="ECO:0000313" key="4">
    <source>
        <dbReference type="Proteomes" id="UP001358586"/>
    </source>
</evidence>
<evidence type="ECO:0000259" key="2">
    <source>
        <dbReference type="Pfam" id="PF10551"/>
    </source>
</evidence>
<dbReference type="InterPro" id="IPR018289">
    <property type="entry name" value="MULE_transposase_dom"/>
</dbReference>
<comment type="caution">
    <text evidence="3">The sequence shown here is derived from an EMBL/GenBank/DDBJ whole genome shotgun (WGS) entry which is preliminary data.</text>
</comment>
<reference evidence="3 4" key="1">
    <citation type="submission" date="2023-03" db="EMBL/GenBank/DDBJ databases">
        <title>WGS of Gossypium arboreum.</title>
        <authorList>
            <person name="Yu D."/>
        </authorList>
    </citation>
    <scope>NUCLEOTIDE SEQUENCE [LARGE SCALE GENOMIC DNA]</scope>
    <source>
        <tissue evidence="3">Leaf</tissue>
    </source>
</reference>
<evidence type="ECO:0000313" key="3">
    <source>
        <dbReference type="EMBL" id="KAK5772048.1"/>
    </source>
</evidence>
<dbReference type="EMBL" id="JARKNE010000013">
    <property type="protein sequence ID" value="KAK5772048.1"/>
    <property type="molecule type" value="Genomic_DNA"/>
</dbReference>
<evidence type="ECO:0000256" key="1">
    <source>
        <dbReference type="SAM" id="Phobius"/>
    </source>
</evidence>
<dbReference type="Proteomes" id="UP001358586">
    <property type="component" value="Chromosome 13"/>
</dbReference>
<protein>
    <recommendedName>
        <fullName evidence="2">MULE transposase domain-containing protein</fullName>
    </recommendedName>
</protein>
<sequence>MHGIEIDELCDNDDSDLANRNVTSAWVGEHYKEKFIIDHDYSLKSLQQDIKRDLCCIVTLTKCRSVKLRALKLIEGAHKAQYEKIYEYLLEACKDGYRAGSRRIVGLDGYFLKGYYGGCLLAAIGIDANNSIYPLAYATVKSENQASWLWFLELLAIGLEIGLLEAICMLLPNIETRHYVRHLYANFKKGGF</sequence>
<feature type="transmembrane region" description="Helical" evidence="1">
    <location>
        <begin position="148"/>
        <end position="171"/>
    </location>
</feature>
<keyword evidence="1" id="KW-0472">Membrane</keyword>
<feature type="domain" description="MULE transposase" evidence="2">
    <location>
        <begin position="105"/>
        <end position="153"/>
    </location>
</feature>
<accession>A0ABR0MFP8</accession>
<organism evidence="3 4">
    <name type="scientific">Gossypium arboreum</name>
    <name type="common">Tree cotton</name>
    <name type="synonym">Gossypium nanking</name>
    <dbReference type="NCBI Taxonomy" id="29729"/>
    <lineage>
        <taxon>Eukaryota</taxon>
        <taxon>Viridiplantae</taxon>
        <taxon>Streptophyta</taxon>
        <taxon>Embryophyta</taxon>
        <taxon>Tracheophyta</taxon>
        <taxon>Spermatophyta</taxon>
        <taxon>Magnoliopsida</taxon>
        <taxon>eudicotyledons</taxon>
        <taxon>Gunneridae</taxon>
        <taxon>Pentapetalae</taxon>
        <taxon>rosids</taxon>
        <taxon>malvids</taxon>
        <taxon>Malvales</taxon>
        <taxon>Malvaceae</taxon>
        <taxon>Malvoideae</taxon>
        <taxon>Gossypium</taxon>
    </lineage>
</organism>
<keyword evidence="1" id="KW-0812">Transmembrane</keyword>
<dbReference type="PANTHER" id="PTHR31973">
    <property type="entry name" value="POLYPROTEIN, PUTATIVE-RELATED"/>
    <property type="match status" value="1"/>
</dbReference>
<dbReference type="Pfam" id="PF10551">
    <property type="entry name" value="MULE"/>
    <property type="match status" value="1"/>
</dbReference>
<proteinExistence type="predicted"/>
<name>A0ABR0MFP8_GOSAR</name>
<keyword evidence="4" id="KW-1185">Reference proteome</keyword>
<gene>
    <name evidence="3" type="ORF">PVK06_048309</name>
</gene>
<keyword evidence="1" id="KW-1133">Transmembrane helix</keyword>
<dbReference type="PANTHER" id="PTHR31973:SF187">
    <property type="entry name" value="MUTATOR TRANSPOSASE MUDRA PROTEIN"/>
    <property type="match status" value="1"/>
</dbReference>